<dbReference type="RefSeq" id="WP_015415390.1">
    <property type="nucleotide sequence ID" value="NC_020409.1"/>
</dbReference>
<dbReference type="AlphaFoldDB" id="M1WKC2"/>
<evidence type="ECO:0000313" key="1">
    <source>
        <dbReference type="EMBL" id="CCH49346.1"/>
    </source>
</evidence>
<dbReference type="EMBL" id="FO203427">
    <property type="protein sequence ID" value="CCH49346.1"/>
    <property type="molecule type" value="Genomic_DNA"/>
</dbReference>
<dbReference type="OrthoDB" id="2623510at2"/>
<dbReference type="PATRIC" id="fig|879567.3.peg.2251"/>
<organism evidence="1 2">
    <name type="scientific">Pseudodesulfovibrio piezophilus (strain DSM 21447 / JCM 15486 / C1TLV30)</name>
    <name type="common">Desulfovibrio piezophilus</name>
    <dbReference type="NCBI Taxonomy" id="1322246"/>
    <lineage>
        <taxon>Bacteria</taxon>
        <taxon>Pseudomonadati</taxon>
        <taxon>Thermodesulfobacteriota</taxon>
        <taxon>Desulfovibrionia</taxon>
        <taxon>Desulfovibrionales</taxon>
        <taxon>Desulfovibrionaceae</taxon>
    </lineage>
</organism>
<reference evidence="2" key="2">
    <citation type="journal article" date="2013" name="Stand. Genomic Sci.">
        <title>Complete genome sequence of Desulfocapsa sulfexigens, a marine deltaproteobacterium specialized in disproportionating inorganic sulfur compounds.</title>
        <authorList>
            <person name="Finster K.W."/>
            <person name="Kjeldsen K.U."/>
            <person name="Kube M."/>
            <person name="Reinhardt R."/>
            <person name="Mussmann M."/>
            <person name="Amann R."/>
            <person name="Schreiber L."/>
        </authorList>
    </citation>
    <scope>NUCLEOTIDE SEQUENCE [LARGE SCALE GENOMIC DNA]</scope>
    <source>
        <strain evidence="2">DSM 10523 / SB164P1</strain>
    </source>
</reference>
<dbReference type="BioCyc" id="DPIE1322246:BN4_RS10620-MONOMER"/>
<reference evidence="1 2" key="1">
    <citation type="journal article" date="2013" name="PLoS ONE">
        <title>The first genomic and proteomic characterization of a deep-sea sulfate reducer: insights into the piezophilic lifestyle of Desulfovibrio piezophilus.</title>
        <authorList>
            <person name="Pradel N."/>
            <person name="Ji B."/>
            <person name="Gimenez G."/>
            <person name="Talla E."/>
            <person name="Lenoble P."/>
            <person name="Garel M."/>
            <person name="Tamburini C."/>
            <person name="Fourquet P."/>
            <person name="Lebrun R."/>
            <person name="Bertin P."/>
            <person name="Denis Y."/>
            <person name="Pophillat M."/>
            <person name="Barbe V."/>
            <person name="Ollivier B."/>
            <person name="Dolla A."/>
        </authorList>
    </citation>
    <scope>NUCLEOTIDE SEQUENCE [LARGE SCALE GENOMIC DNA]</scope>
    <source>
        <strain evidence="2">DSM 10523 / SB164P1</strain>
    </source>
</reference>
<dbReference type="KEGG" id="dpi:BN4_12111"/>
<proteinExistence type="predicted"/>
<dbReference type="STRING" id="1322246.BN4_12111"/>
<keyword evidence="2" id="KW-1185">Reference proteome</keyword>
<sequence>MPDYRWSYYLTAPWELVDEWYRAVKFGIRNLFQWFPVVWADRHYTSWGMFNVIRHKLVLMQRELSRNPYYVGAERDLHLMHICELLIERYFADKYSERCFKRHEEKWGEMRDFWEPSYDHETGDIDPNYCMSFTDWPNAPTPKLEGKAWKEMRACFDHERKLADQDIQYLFKLLSKHYRRW</sequence>
<name>M1WKC2_PSEP2</name>
<evidence type="ECO:0000313" key="2">
    <source>
        <dbReference type="Proteomes" id="UP000011724"/>
    </source>
</evidence>
<gene>
    <name evidence="1" type="ordered locus">BN4_12111</name>
</gene>
<dbReference type="eggNOG" id="ENOG502ZWZA">
    <property type="taxonomic scope" value="Bacteria"/>
</dbReference>
<dbReference type="Proteomes" id="UP000011724">
    <property type="component" value="Chromosome"/>
</dbReference>
<accession>M1WKC2</accession>
<dbReference type="HOGENOM" id="CLU_1479787_0_0_7"/>
<protein>
    <submittedName>
        <fullName evidence="1">Uncharacterized protein</fullName>
    </submittedName>
</protein>